<gene>
    <name evidence="1" type="ORF">C1634_024635</name>
</gene>
<dbReference type="AlphaFoldDB" id="A0A316WB20"/>
<dbReference type="EMBL" id="PPEG02000013">
    <property type="protein sequence ID" value="PWN58159.1"/>
    <property type="molecule type" value="Genomic_DNA"/>
</dbReference>
<comment type="caution">
    <text evidence="1">The sequence shown here is derived from an EMBL/GenBank/DDBJ whole genome shotgun (WGS) entry which is preliminary data.</text>
</comment>
<accession>A0A316WB20</accession>
<dbReference type="Proteomes" id="UP000236413">
    <property type="component" value="Unassembled WGS sequence"/>
</dbReference>
<proteinExistence type="predicted"/>
<sequence>MSGDKTTNINSEGYYYFYGNFWIKFGTLSGQTPDTSIYKDDGRLKANRNANLNGYNIGFTGNGNVGIGTSTPTEKLQVLCNVAASGNGKFSQKLRVGSNYVGVTLAVDNNDASQPIMAISGTGANRRITVLDKGNTGISTQAPSEKLDVEGNARFRSVPAGNMSSTDDYVAISSNGTLKKVVVNLPTLGLYADTIGSAGHPSNGNLYNLNFDNIQRRYGNFIATSAYQNTFVAAKYGLYTVEAWVLFSNVPQDTNNLTRGI</sequence>
<protein>
    <submittedName>
        <fullName evidence="1">Uncharacterized protein</fullName>
    </submittedName>
</protein>
<reference evidence="1 2" key="1">
    <citation type="submission" date="2018-04" db="EMBL/GenBank/DDBJ databases">
        <title>Chryseobacterium oncorhynchi 701B-08T from rainbow trout, and Chryseobacterium viscerum 687B-08T from diseased fish.</title>
        <authorList>
            <person name="Jeong J.-J."/>
            <person name="Lee Y.J."/>
            <person name="Pathiraja D."/>
            <person name="Park B."/>
            <person name="Choi I.-G."/>
            <person name="Kim K.D."/>
        </authorList>
    </citation>
    <scope>NUCLEOTIDE SEQUENCE [LARGE SCALE GENOMIC DNA]</scope>
    <source>
        <strain evidence="1 2">687B-08</strain>
    </source>
</reference>
<name>A0A316WB20_9FLAO</name>
<evidence type="ECO:0000313" key="2">
    <source>
        <dbReference type="Proteomes" id="UP000236413"/>
    </source>
</evidence>
<evidence type="ECO:0000313" key="1">
    <source>
        <dbReference type="EMBL" id="PWN58159.1"/>
    </source>
</evidence>
<organism evidence="1 2">
    <name type="scientific">Chryseobacterium viscerum</name>
    <dbReference type="NCBI Taxonomy" id="1037377"/>
    <lineage>
        <taxon>Bacteria</taxon>
        <taxon>Pseudomonadati</taxon>
        <taxon>Bacteroidota</taxon>
        <taxon>Flavobacteriia</taxon>
        <taxon>Flavobacteriales</taxon>
        <taxon>Weeksellaceae</taxon>
        <taxon>Chryseobacterium group</taxon>
        <taxon>Chryseobacterium</taxon>
    </lineage>
</organism>